<dbReference type="EMBL" id="AUPL01007879">
    <property type="protein sequence ID" value="ESL04937.1"/>
    <property type="molecule type" value="Genomic_DNA"/>
</dbReference>
<sequence>MRLLPHTGRRKKKKNRSRHKHTHKTSLGTKPKRGCGNDHKQQIGRKEQAHPLSLIAQCVAARRRGQETRHETTAEPDNRPCS</sequence>
<feature type="region of interest" description="Disordered" evidence="1">
    <location>
        <begin position="1"/>
        <end position="82"/>
    </location>
</feature>
<evidence type="ECO:0000256" key="1">
    <source>
        <dbReference type="SAM" id="MobiDB-lite"/>
    </source>
</evidence>
<reference evidence="2 3" key="1">
    <citation type="submission" date="2013-07" db="EMBL/GenBank/DDBJ databases">
        <authorList>
            <person name="Stoco P.H."/>
            <person name="Wagner G."/>
            <person name="Gerber A."/>
            <person name="Zaha A."/>
            <person name="Thompson C."/>
            <person name="Bartholomeu D.C."/>
            <person name="Luckemeyer D.D."/>
            <person name="Bahia D."/>
            <person name="Loreto E."/>
            <person name="Prestes E.B."/>
            <person name="Lima F.M."/>
            <person name="Rodrigues-Luiz G."/>
            <person name="Vallejo G.A."/>
            <person name="Filho J.F."/>
            <person name="Monteiro K.M."/>
            <person name="Tyler K.M."/>
            <person name="de Almeida L.G."/>
            <person name="Ortiz M.F."/>
            <person name="Siervo M.A."/>
            <person name="de Moraes M.H."/>
            <person name="Cunha O.L."/>
            <person name="Mendonca-Neto R."/>
            <person name="Silva R."/>
            <person name="Teixeira S.M."/>
            <person name="Murta S.M."/>
            <person name="Sincero T.C."/>
            <person name="Mendes T.A."/>
            <person name="Urmenyi T.P."/>
            <person name="Silva V.G."/>
            <person name="da Rocha W.D."/>
            <person name="Andersson B."/>
            <person name="Romanha A.J."/>
            <person name="Steindel M."/>
            <person name="de Vasconcelos A.T."/>
            <person name="Grisard E.C."/>
        </authorList>
    </citation>
    <scope>NUCLEOTIDE SEQUENCE [LARGE SCALE GENOMIC DNA]</scope>
    <source>
        <strain evidence="2 3">SC58</strain>
    </source>
</reference>
<dbReference type="Proteomes" id="UP000031737">
    <property type="component" value="Unassembled WGS sequence"/>
</dbReference>
<name>A0A061IV59_TRYRA</name>
<evidence type="ECO:0000313" key="3">
    <source>
        <dbReference type="Proteomes" id="UP000031737"/>
    </source>
</evidence>
<gene>
    <name evidence="2" type="ORF">TRSC58_07500</name>
</gene>
<feature type="compositionally biased region" description="Basic and acidic residues" evidence="1">
    <location>
        <begin position="35"/>
        <end position="49"/>
    </location>
</feature>
<organism evidence="2 3">
    <name type="scientific">Trypanosoma rangeli SC58</name>
    <dbReference type="NCBI Taxonomy" id="429131"/>
    <lineage>
        <taxon>Eukaryota</taxon>
        <taxon>Discoba</taxon>
        <taxon>Euglenozoa</taxon>
        <taxon>Kinetoplastea</taxon>
        <taxon>Metakinetoplastina</taxon>
        <taxon>Trypanosomatida</taxon>
        <taxon>Trypanosomatidae</taxon>
        <taxon>Trypanosoma</taxon>
        <taxon>Herpetosoma</taxon>
    </lineage>
</organism>
<keyword evidence="3" id="KW-1185">Reference proteome</keyword>
<dbReference type="VEuPathDB" id="TriTrypDB:TRSC58_07500"/>
<evidence type="ECO:0000313" key="2">
    <source>
        <dbReference type="EMBL" id="ESL04937.1"/>
    </source>
</evidence>
<accession>A0A061IV59</accession>
<proteinExistence type="predicted"/>
<feature type="compositionally biased region" description="Basic and acidic residues" evidence="1">
    <location>
        <begin position="64"/>
        <end position="82"/>
    </location>
</feature>
<comment type="caution">
    <text evidence="2">The sequence shown here is derived from an EMBL/GenBank/DDBJ whole genome shotgun (WGS) entry which is preliminary data.</text>
</comment>
<feature type="compositionally biased region" description="Basic residues" evidence="1">
    <location>
        <begin position="7"/>
        <end position="24"/>
    </location>
</feature>
<dbReference type="AlphaFoldDB" id="A0A061IV59"/>
<protein>
    <submittedName>
        <fullName evidence="2">Uncharacterized protein</fullName>
    </submittedName>
</protein>